<keyword evidence="3" id="KW-0804">Transcription</keyword>
<keyword evidence="1" id="KW-0805">Transcription regulation</keyword>
<dbReference type="PRINTS" id="PR00038">
    <property type="entry name" value="HTHLUXR"/>
</dbReference>
<dbReference type="Pfam" id="PF00196">
    <property type="entry name" value="GerE"/>
    <property type="match status" value="1"/>
</dbReference>
<dbReference type="Gene3D" id="1.10.10.10">
    <property type="entry name" value="Winged helix-like DNA-binding domain superfamily/Winged helix DNA-binding domain"/>
    <property type="match status" value="1"/>
</dbReference>
<dbReference type="SMART" id="SM00421">
    <property type="entry name" value="HTH_LUXR"/>
    <property type="match status" value="1"/>
</dbReference>
<dbReference type="InterPro" id="IPR000792">
    <property type="entry name" value="Tscrpt_reg_LuxR_C"/>
</dbReference>
<dbReference type="EMBL" id="JAVHUY010000013">
    <property type="protein sequence ID" value="MDQ7906070.1"/>
    <property type="molecule type" value="Genomic_DNA"/>
</dbReference>
<dbReference type="InterPro" id="IPR036388">
    <property type="entry name" value="WH-like_DNA-bd_sf"/>
</dbReference>
<sequence length="348" mass="37240">MRSDTLEVVSEVAAVAATPGSAAERAEALLAPIGRLVPFVAARIYLLDMMRRAEHPLVCVGYDENVRSYLESRQHLDELELHGLGRKGPPLRLRDMPVPPERIRSWTEYLGPAGFREGMVVRLTTSDGRYLGILGLSTDSVAHPTDAARDVLGALSPVIAAAVDPLGSIGAVTRLVGRARAGVLLTRDGSIRPLPGLPGHPVLANGSPLLGVAVAQLKGMSRASFLCPYDRDGAGTHLQVTVLACPALPPTYVTAAIVVSPPVDLRRLTRRELQVLGLVVEGHANRRIARILRLTERTVNTHLEHIGAKLGARGRTLAAVYALREGVYIPHPLGVSQVQVRRRAAAVA</sequence>
<keyword evidence="2" id="KW-0238">DNA-binding</keyword>
<keyword evidence="6" id="KW-1185">Reference proteome</keyword>
<dbReference type="SUPFAM" id="SSF46894">
    <property type="entry name" value="C-terminal effector domain of the bipartite response regulators"/>
    <property type="match status" value="1"/>
</dbReference>
<proteinExistence type="predicted"/>
<dbReference type="PROSITE" id="PS00622">
    <property type="entry name" value="HTH_LUXR_1"/>
    <property type="match status" value="1"/>
</dbReference>
<dbReference type="PANTHER" id="PTHR44688:SF16">
    <property type="entry name" value="DNA-BINDING TRANSCRIPTIONAL ACTIVATOR DEVR_DOSR"/>
    <property type="match status" value="1"/>
</dbReference>
<evidence type="ECO:0000256" key="2">
    <source>
        <dbReference type="ARBA" id="ARBA00023125"/>
    </source>
</evidence>
<dbReference type="InterPro" id="IPR016032">
    <property type="entry name" value="Sig_transdc_resp-reg_C-effctor"/>
</dbReference>
<dbReference type="Gene3D" id="3.30.450.40">
    <property type="match status" value="1"/>
</dbReference>
<dbReference type="CDD" id="cd06170">
    <property type="entry name" value="LuxR_C_like"/>
    <property type="match status" value="1"/>
</dbReference>
<evidence type="ECO:0000256" key="3">
    <source>
        <dbReference type="ARBA" id="ARBA00023163"/>
    </source>
</evidence>
<evidence type="ECO:0000313" key="5">
    <source>
        <dbReference type="EMBL" id="MDQ7906070.1"/>
    </source>
</evidence>
<dbReference type="PANTHER" id="PTHR44688">
    <property type="entry name" value="DNA-BINDING TRANSCRIPTIONAL ACTIVATOR DEVR_DOSR"/>
    <property type="match status" value="1"/>
</dbReference>
<organism evidence="5 6">
    <name type="scientific">Phytohabitans maris</name>
    <dbReference type="NCBI Taxonomy" id="3071409"/>
    <lineage>
        <taxon>Bacteria</taxon>
        <taxon>Bacillati</taxon>
        <taxon>Actinomycetota</taxon>
        <taxon>Actinomycetes</taxon>
        <taxon>Micromonosporales</taxon>
        <taxon>Micromonosporaceae</taxon>
    </lineage>
</organism>
<dbReference type="SUPFAM" id="SSF55781">
    <property type="entry name" value="GAF domain-like"/>
    <property type="match status" value="1"/>
</dbReference>
<dbReference type="Proteomes" id="UP001230908">
    <property type="component" value="Unassembled WGS sequence"/>
</dbReference>
<protein>
    <submittedName>
        <fullName evidence="5">Helix-turn-helix transcriptional regulator</fullName>
    </submittedName>
</protein>
<reference evidence="5 6" key="1">
    <citation type="submission" date="2023-08" db="EMBL/GenBank/DDBJ databases">
        <title>Phytohabitans sansha sp. nov., isolated from marine sediment.</title>
        <authorList>
            <person name="Zhao Y."/>
            <person name="Yi K."/>
        </authorList>
    </citation>
    <scope>NUCLEOTIDE SEQUENCE [LARGE SCALE GENOMIC DNA]</scope>
    <source>
        <strain evidence="5 6">ZYX-F-186</strain>
    </source>
</reference>
<evidence type="ECO:0000313" key="6">
    <source>
        <dbReference type="Proteomes" id="UP001230908"/>
    </source>
</evidence>
<dbReference type="PROSITE" id="PS50043">
    <property type="entry name" value="HTH_LUXR_2"/>
    <property type="match status" value="1"/>
</dbReference>
<name>A0ABU0ZGB0_9ACTN</name>
<comment type="caution">
    <text evidence="5">The sequence shown here is derived from an EMBL/GenBank/DDBJ whole genome shotgun (WGS) entry which is preliminary data.</text>
</comment>
<accession>A0ABU0ZGB0</accession>
<feature type="domain" description="HTH luxR-type" evidence="4">
    <location>
        <begin position="261"/>
        <end position="326"/>
    </location>
</feature>
<gene>
    <name evidence="5" type="ORF">RB614_16275</name>
</gene>
<dbReference type="RefSeq" id="WP_308713336.1">
    <property type="nucleotide sequence ID" value="NZ_JAVHUY010000013.1"/>
</dbReference>
<evidence type="ECO:0000256" key="1">
    <source>
        <dbReference type="ARBA" id="ARBA00023015"/>
    </source>
</evidence>
<dbReference type="InterPro" id="IPR029016">
    <property type="entry name" value="GAF-like_dom_sf"/>
</dbReference>
<evidence type="ECO:0000259" key="4">
    <source>
        <dbReference type="PROSITE" id="PS50043"/>
    </source>
</evidence>